<reference evidence="5 6" key="1">
    <citation type="submission" date="2024-03" db="EMBL/GenBank/DDBJ databases">
        <title>Aureococcus anophagefferens CCMP1851 and Kratosvirus quantuckense: Draft genome of a second virus-susceptible host strain in the model system.</title>
        <authorList>
            <person name="Chase E."/>
            <person name="Truchon A.R."/>
            <person name="Schepens W."/>
            <person name="Wilhelm S.W."/>
        </authorList>
    </citation>
    <scope>NUCLEOTIDE SEQUENCE [LARGE SCALE GENOMIC DNA]</scope>
    <source>
        <strain evidence="5 6">CCMP1851</strain>
    </source>
</reference>
<feature type="region of interest" description="Disordered" evidence="4">
    <location>
        <begin position="485"/>
        <end position="522"/>
    </location>
</feature>
<accession>A0ABR1GE53</accession>
<dbReference type="Pfam" id="PF13857">
    <property type="entry name" value="Ank_5"/>
    <property type="match status" value="1"/>
</dbReference>
<name>A0ABR1GE53_AURAN</name>
<evidence type="ECO:0000256" key="3">
    <source>
        <dbReference type="PROSITE-ProRule" id="PRU00023"/>
    </source>
</evidence>
<evidence type="ECO:0000256" key="1">
    <source>
        <dbReference type="ARBA" id="ARBA00022737"/>
    </source>
</evidence>
<dbReference type="PROSITE" id="PS50088">
    <property type="entry name" value="ANK_REPEAT"/>
    <property type="match status" value="2"/>
</dbReference>
<dbReference type="PROSITE" id="PS50297">
    <property type="entry name" value="ANK_REP_REGION"/>
    <property type="match status" value="1"/>
</dbReference>
<evidence type="ECO:0000256" key="4">
    <source>
        <dbReference type="SAM" id="MobiDB-lite"/>
    </source>
</evidence>
<feature type="region of interest" description="Disordered" evidence="4">
    <location>
        <begin position="164"/>
        <end position="199"/>
    </location>
</feature>
<feature type="compositionally biased region" description="Basic and acidic residues" evidence="4">
    <location>
        <begin position="21"/>
        <end position="38"/>
    </location>
</feature>
<feature type="compositionally biased region" description="Basic residues" evidence="4">
    <location>
        <begin position="363"/>
        <end position="383"/>
    </location>
</feature>
<protein>
    <submittedName>
        <fullName evidence="5">Spectrin binding protein</fullName>
    </submittedName>
</protein>
<feature type="region of interest" description="Disordered" evidence="4">
    <location>
        <begin position="294"/>
        <end position="315"/>
    </location>
</feature>
<sequence length="522" mass="55643">MAKDKKKGKKDRSASKGKKKGVQEEEPAKENKVEEAPKEPLVLPDRCGEEDRLRTALMAAFDGDEKELAKEIETMPTFAHAQRDPSQLLKPRRVPLHRLFRFLEYCGETFEGGFPYDKTKWAALQELIRKEFNVSDSQVSALCRPTCPEAAKALDAAFYPANRGDSRGQSLEHKRAHEGHRRGPLADSAPDPDAGPASPRAAALMAHGVAMGRLYLVAHLDAHACNAPDEHGDRPLAIAAMGERPKAILALLSRGAWPSAPSCSATSGGATALHYAAATGNGDVVRQLLAAGADPNATTTSGETPLHYVSRLPRERGPEAVEVARVLMDHGASPDGFADERNAHAEPPPPPPAEEKDDEDKGKKGKKKGSSSKKASKGSSKKAKKEEKNDDEPPPPPPPDPRVPDVAHLGHRATGEPHAARFTPLQCAAAAGHGALLNELLRRGANAGVKAANPGGDYHTAVTIAGRVARAPEPPPHAYDMLQALRTNLHLPAPTKPKPEKKGGGKKSSGGKKGGAKKKKKR</sequence>
<keyword evidence="6" id="KW-1185">Reference proteome</keyword>
<dbReference type="PANTHER" id="PTHR24198:SF165">
    <property type="entry name" value="ANKYRIN REPEAT-CONTAINING PROTEIN-RELATED"/>
    <property type="match status" value="1"/>
</dbReference>
<gene>
    <name evidence="5" type="ORF">SO694_00008184</name>
</gene>
<dbReference type="PANTHER" id="PTHR24198">
    <property type="entry name" value="ANKYRIN REPEAT AND PROTEIN KINASE DOMAIN-CONTAINING PROTEIN"/>
    <property type="match status" value="1"/>
</dbReference>
<dbReference type="Proteomes" id="UP001363151">
    <property type="component" value="Unassembled WGS sequence"/>
</dbReference>
<dbReference type="EMBL" id="JBBJCI010000032">
    <property type="protein sequence ID" value="KAK7254086.1"/>
    <property type="molecule type" value="Genomic_DNA"/>
</dbReference>
<keyword evidence="1" id="KW-0677">Repeat</keyword>
<evidence type="ECO:0000313" key="5">
    <source>
        <dbReference type="EMBL" id="KAK7254086.1"/>
    </source>
</evidence>
<dbReference type="InterPro" id="IPR036770">
    <property type="entry name" value="Ankyrin_rpt-contain_sf"/>
</dbReference>
<evidence type="ECO:0000256" key="2">
    <source>
        <dbReference type="ARBA" id="ARBA00023043"/>
    </source>
</evidence>
<proteinExistence type="predicted"/>
<evidence type="ECO:0000313" key="6">
    <source>
        <dbReference type="Proteomes" id="UP001363151"/>
    </source>
</evidence>
<feature type="repeat" description="ANK" evidence="3">
    <location>
        <begin position="268"/>
        <end position="300"/>
    </location>
</feature>
<keyword evidence="2 3" id="KW-0040">ANK repeat</keyword>
<organism evidence="5 6">
    <name type="scientific">Aureococcus anophagefferens</name>
    <name type="common">Harmful bloom alga</name>
    <dbReference type="NCBI Taxonomy" id="44056"/>
    <lineage>
        <taxon>Eukaryota</taxon>
        <taxon>Sar</taxon>
        <taxon>Stramenopiles</taxon>
        <taxon>Ochrophyta</taxon>
        <taxon>Pelagophyceae</taxon>
        <taxon>Pelagomonadales</taxon>
        <taxon>Pelagomonadaceae</taxon>
        <taxon>Aureococcus</taxon>
    </lineage>
</organism>
<dbReference type="Gene3D" id="1.25.40.20">
    <property type="entry name" value="Ankyrin repeat-containing domain"/>
    <property type="match status" value="1"/>
</dbReference>
<feature type="compositionally biased region" description="Low complexity" evidence="4">
    <location>
        <begin position="185"/>
        <end position="199"/>
    </location>
</feature>
<feature type="region of interest" description="Disordered" evidence="4">
    <location>
        <begin position="331"/>
        <end position="420"/>
    </location>
</feature>
<feature type="compositionally biased region" description="Basic and acidic residues" evidence="4">
    <location>
        <begin position="164"/>
        <end position="175"/>
    </location>
</feature>
<feature type="compositionally biased region" description="Basic residues" evidence="4">
    <location>
        <begin position="1"/>
        <end position="20"/>
    </location>
</feature>
<comment type="caution">
    <text evidence="5">The sequence shown here is derived from an EMBL/GenBank/DDBJ whole genome shotgun (WGS) entry which is preliminary data.</text>
</comment>
<feature type="repeat" description="ANK" evidence="3">
    <location>
        <begin position="420"/>
        <end position="452"/>
    </location>
</feature>
<feature type="region of interest" description="Disordered" evidence="4">
    <location>
        <begin position="1"/>
        <end position="47"/>
    </location>
</feature>
<dbReference type="InterPro" id="IPR002110">
    <property type="entry name" value="Ankyrin_rpt"/>
</dbReference>
<dbReference type="Pfam" id="PF00023">
    <property type="entry name" value="Ank"/>
    <property type="match status" value="1"/>
</dbReference>
<dbReference type="SMART" id="SM00248">
    <property type="entry name" value="ANK"/>
    <property type="match status" value="4"/>
</dbReference>
<dbReference type="SUPFAM" id="SSF48403">
    <property type="entry name" value="Ankyrin repeat"/>
    <property type="match status" value="1"/>
</dbReference>